<dbReference type="EMBL" id="FUKJ01000177">
    <property type="protein sequence ID" value="SJM92212.1"/>
    <property type="molecule type" value="Genomic_DNA"/>
</dbReference>
<feature type="chain" id="PRO_5012616465" description="N,N-dimethylformamidase beta subunit-like C-terminal domain-containing protein" evidence="1">
    <location>
        <begin position="36"/>
        <end position="540"/>
    </location>
</feature>
<keyword evidence="4" id="KW-1185">Reference proteome</keyword>
<dbReference type="OrthoDB" id="505641at2"/>
<accession>A0A1R4H7I4</accession>
<evidence type="ECO:0000313" key="4">
    <source>
        <dbReference type="Proteomes" id="UP000195442"/>
    </source>
</evidence>
<reference evidence="4" key="1">
    <citation type="submission" date="2017-02" db="EMBL/GenBank/DDBJ databases">
        <authorList>
            <person name="Daims H."/>
        </authorList>
    </citation>
    <scope>NUCLEOTIDE SEQUENCE [LARGE SCALE GENOMIC DNA]</scope>
</reference>
<organism evidence="3 4">
    <name type="scientific">Crenothrix polyspora</name>
    <dbReference type="NCBI Taxonomy" id="360316"/>
    <lineage>
        <taxon>Bacteria</taxon>
        <taxon>Pseudomonadati</taxon>
        <taxon>Pseudomonadota</taxon>
        <taxon>Gammaproteobacteria</taxon>
        <taxon>Methylococcales</taxon>
        <taxon>Crenotrichaceae</taxon>
        <taxon>Crenothrix</taxon>
    </lineage>
</organism>
<evidence type="ECO:0000256" key="1">
    <source>
        <dbReference type="SAM" id="SignalP"/>
    </source>
</evidence>
<evidence type="ECO:0000313" key="3">
    <source>
        <dbReference type="EMBL" id="SJM92212.1"/>
    </source>
</evidence>
<dbReference type="AlphaFoldDB" id="A0A1R4H7I4"/>
<sequence length="540" mass="59870">MFCVNLARYTVITITRASGFLCIFSVFCLYTSAIAANSIQTENANIGDTAWNKFKSPDDEHDMEGYANKDSVNIGGSINFYTNANPSVDSSYALTVYRLGWYKGAGARRVAGPVSRTSTRQIIPVPDPATGMVQANWTHPYTLNIPKSWVSGIYIVTLIGNKTGKGRYIPFVVRDINRPSNYLFQVSTITWQAYNAWGGKSLYAYNSDTRPVTSDTRPIPGANVQARKVSFNRPYDDWAGLGQLIDWEIKMLFFLEREGYDISYQTDTDTHVGNGGLLNHKAILSVGHNEYWSKAMRDNFELARAHGAGLGFFGADTCYWQIRMEPASAPLASQQNRTIVGYKGYAATEDPLAKNLITSDNNLVTALWRDPLWANRPENGLVGIMYSFWPVKGDIVTSKSDPKLANGTPSHWIYTGTGMKIGDTFKGLLGYEADRIFNNGKTPANMKILATSDVPATSIEHTEFFYGNPAQPKAHMTIYTKICTAMPCQNPVSTVFATGSMQWAWGLDNYSNPVNLENPNVKQMTRNVLARMVNAPLPAK</sequence>
<evidence type="ECO:0000259" key="2">
    <source>
        <dbReference type="Pfam" id="PF20254"/>
    </source>
</evidence>
<keyword evidence="1" id="KW-0732">Signal</keyword>
<dbReference type="Proteomes" id="UP000195442">
    <property type="component" value="Unassembled WGS sequence"/>
</dbReference>
<protein>
    <recommendedName>
        <fullName evidence="2">N,N-dimethylformamidase beta subunit-like C-terminal domain-containing protein</fullName>
    </recommendedName>
</protein>
<gene>
    <name evidence="3" type="ORF">CRENPOLYSF2_2580003</name>
</gene>
<dbReference type="InterPro" id="IPR046540">
    <property type="entry name" value="DMFA2_C"/>
</dbReference>
<feature type="domain" description="N,N-dimethylformamidase beta subunit-like C-terminal" evidence="2">
    <location>
        <begin position="94"/>
        <end position="510"/>
    </location>
</feature>
<name>A0A1R4H7I4_9GAMM</name>
<proteinExistence type="predicted"/>
<dbReference type="Pfam" id="PF20254">
    <property type="entry name" value="DMFA2_C"/>
    <property type="match status" value="1"/>
</dbReference>
<feature type="signal peptide" evidence="1">
    <location>
        <begin position="1"/>
        <end position="35"/>
    </location>
</feature>